<organism evidence="9 10">
    <name type="scientific">Primorskyibacter sedentarius</name>
    <dbReference type="NCBI Taxonomy" id="745311"/>
    <lineage>
        <taxon>Bacteria</taxon>
        <taxon>Pseudomonadati</taxon>
        <taxon>Pseudomonadota</taxon>
        <taxon>Alphaproteobacteria</taxon>
        <taxon>Rhodobacterales</taxon>
        <taxon>Roseobacteraceae</taxon>
        <taxon>Primorskyibacter</taxon>
    </lineage>
</organism>
<evidence type="ECO:0000256" key="1">
    <source>
        <dbReference type="ARBA" id="ARBA00004417"/>
    </source>
</evidence>
<evidence type="ECO:0000259" key="8">
    <source>
        <dbReference type="PROSITE" id="PS50893"/>
    </source>
</evidence>
<dbReference type="PROSITE" id="PS50893">
    <property type="entry name" value="ABC_TRANSPORTER_2"/>
    <property type="match status" value="2"/>
</dbReference>
<dbReference type="InterPro" id="IPR003439">
    <property type="entry name" value="ABC_transporter-like_ATP-bd"/>
</dbReference>
<dbReference type="InterPro" id="IPR003593">
    <property type="entry name" value="AAA+_ATPase"/>
</dbReference>
<keyword evidence="5" id="KW-0547">Nucleotide-binding</keyword>
<dbReference type="Proteomes" id="UP000295696">
    <property type="component" value="Unassembled WGS sequence"/>
</dbReference>
<dbReference type="SUPFAM" id="SSF52540">
    <property type="entry name" value="P-loop containing nucleoside triphosphate hydrolases"/>
    <property type="match status" value="2"/>
</dbReference>
<evidence type="ECO:0000313" key="9">
    <source>
        <dbReference type="EMBL" id="TCS66577.1"/>
    </source>
</evidence>
<dbReference type="GO" id="GO:0016887">
    <property type="term" value="F:ATP hydrolysis activity"/>
    <property type="evidence" value="ECO:0007669"/>
    <property type="project" value="InterPro"/>
</dbReference>
<dbReference type="PROSITE" id="PS00211">
    <property type="entry name" value="ABC_TRANSPORTER_1"/>
    <property type="match status" value="1"/>
</dbReference>
<sequence length="482" mass="50880">MSLLQADDITVRDGTTTLLAPVSLRLDPGEPLVVLGETGSGKSLLAQALMGTLPLGLEAKGQVTIGAQVLNSGAPDQFRGLWGREISVLPQEPWLSLDPLMRAQAQIAEGHCLVRGLPPREARIRAASDLSELGLADAAARYPHELSGGMAQRVAIAAARAGGARIVIADEPTKGLDAARRDEVANLLLNEMGQSGGLLIITHDLALAERIGGQLIVLRAGEVVERGATRAVFAAPGQSYTRDLLAANPENWTGKAAAAPAGTAVISSRNLSLARGRRTLFRDVSLDIAAGQVFGVTGPSGCGKSSLGDTLLGVIPPLQGQVQRQPGLHPFAFQKLYQDPVAAFPPRRTIGETLMDVVKMTRSDPRDVDRLLDGLGLQPDLLARRPGAVSGGELQRLSLLRVLLRRPAFIFADEPTSRLDPITQARVIKLLTNATESDGIALMLVSHDQALIRNTADAVLPLTPPCDPARAAAKKRVAIALQ</sequence>
<dbReference type="EMBL" id="SLZU01000002">
    <property type="protein sequence ID" value="TCS66577.1"/>
    <property type="molecule type" value="Genomic_DNA"/>
</dbReference>
<dbReference type="Pfam" id="PF00005">
    <property type="entry name" value="ABC_tran"/>
    <property type="match status" value="2"/>
</dbReference>
<evidence type="ECO:0000256" key="2">
    <source>
        <dbReference type="ARBA" id="ARBA00005417"/>
    </source>
</evidence>
<keyword evidence="7" id="KW-0472">Membrane</keyword>
<proteinExistence type="inferred from homology"/>
<keyword evidence="6 9" id="KW-0067">ATP-binding</keyword>
<reference evidence="9 10" key="1">
    <citation type="submission" date="2019-03" db="EMBL/GenBank/DDBJ databases">
        <title>Genomic Encyclopedia of Type Strains, Phase IV (KMG-IV): sequencing the most valuable type-strain genomes for metagenomic binning, comparative biology and taxonomic classification.</title>
        <authorList>
            <person name="Goeker M."/>
        </authorList>
    </citation>
    <scope>NUCLEOTIDE SEQUENCE [LARGE SCALE GENOMIC DNA]</scope>
    <source>
        <strain evidence="9 10">DSM 104836</strain>
    </source>
</reference>
<evidence type="ECO:0000313" key="10">
    <source>
        <dbReference type="Proteomes" id="UP000295696"/>
    </source>
</evidence>
<keyword evidence="10" id="KW-1185">Reference proteome</keyword>
<dbReference type="RefSeq" id="WP_132242764.1">
    <property type="nucleotide sequence ID" value="NZ_SLZU01000002.1"/>
</dbReference>
<keyword evidence="4" id="KW-1003">Cell membrane</keyword>
<dbReference type="PANTHER" id="PTHR43297:SF7">
    <property type="entry name" value="D,D-DIPEPTIDE TRANSPORT ATP-BINDING PROTEIN DDPD-RELATED"/>
    <property type="match status" value="1"/>
</dbReference>
<evidence type="ECO:0000256" key="4">
    <source>
        <dbReference type="ARBA" id="ARBA00022475"/>
    </source>
</evidence>
<evidence type="ECO:0000256" key="6">
    <source>
        <dbReference type="ARBA" id="ARBA00022840"/>
    </source>
</evidence>
<comment type="caution">
    <text evidence="9">The sequence shown here is derived from an EMBL/GenBank/DDBJ whole genome shotgun (WGS) entry which is preliminary data.</text>
</comment>
<dbReference type="InterPro" id="IPR025662">
    <property type="entry name" value="Sigma_54_int_dom_ATP-bd_1"/>
</dbReference>
<comment type="similarity">
    <text evidence="2">Belongs to the ABC transporter superfamily.</text>
</comment>
<dbReference type="GO" id="GO:0005524">
    <property type="term" value="F:ATP binding"/>
    <property type="evidence" value="ECO:0007669"/>
    <property type="project" value="UniProtKB-KW"/>
</dbReference>
<evidence type="ECO:0000256" key="7">
    <source>
        <dbReference type="ARBA" id="ARBA00023136"/>
    </source>
</evidence>
<dbReference type="SMART" id="SM00382">
    <property type="entry name" value="AAA"/>
    <property type="match status" value="2"/>
</dbReference>
<dbReference type="OrthoDB" id="9802264at2"/>
<feature type="domain" description="ABC transporter" evidence="8">
    <location>
        <begin position="266"/>
        <end position="481"/>
    </location>
</feature>
<dbReference type="InterPro" id="IPR017871">
    <property type="entry name" value="ABC_transporter-like_CS"/>
</dbReference>
<keyword evidence="3" id="KW-0813">Transport</keyword>
<accession>A0A4R3JKB1</accession>
<dbReference type="Gene3D" id="3.40.50.300">
    <property type="entry name" value="P-loop containing nucleotide triphosphate hydrolases"/>
    <property type="match status" value="2"/>
</dbReference>
<dbReference type="AlphaFoldDB" id="A0A4R3JKB1"/>
<comment type="subcellular location">
    <subcellularLocation>
        <location evidence="1">Cell inner membrane</location>
        <topology evidence="1">Peripheral membrane protein</topology>
    </subcellularLocation>
</comment>
<dbReference type="PANTHER" id="PTHR43297">
    <property type="entry name" value="OLIGOPEPTIDE TRANSPORT ATP-BINDING PROTEIN APPD"/>
    <property type="match status" value="1"/>
</dbReference>
<protein>
    <submittedName>
        <fullName evidence="9">Peptide/nickel transport system ATP-binding protein</fullName>
    </submittedName>
</protein>
<dbReference type="InterPro" id="IPR050388">
    <property type="entry name" value="ABC_Ni/Peptide_Import"/>
</dbReference>
<evidence type="ECO:0000256" key="3">
    <source>
        <dbReference type="ARBA" id="ARBA00022448"/>
    </source>
</evidence>
<evidence type="ECO:0000256" key="5">
    <source>
        <dbReference type="ARBA" id="ARBA00022741"/>
    </source>
</evidence>
<dbReference type="InterPro" id="IPR027417">
    <property type="entry name" value="P-loop_NTPase"/>
</dbReference>
<dbReference type="PROSITE" id="PS00675">
    <property type="entry name" value="SIGMA54_INTERACT_1"/>
    <property type="match status" value="1"/>
</dbReference>
<dbReference type="GO" id="GO:0005886">
    <property type="term" value="C:plasma membrane"/>
    <property type="evidence" value="ECO:0007669"/>
    <property type="project" value="UniProtKB-SubCell"/>
</dbReference>
<feature type="domain" description="ABC transporter" evidence="8">
    <location>
        <begin position="4"/>
        <end position="245"/>
    </location>
</feature>
<gene>
    <name evidence="9" type="ORF">EDD52_102394</name>
</gene>
<name>A0A4R3JKB1_9RHOB</name>